<feature type="chain" id="PRO_5013126181" description="Polysaccharide lyase 14 domain-containing protein" evidence="1">
    <location>
        <begin position="27"/>
        <end position="481"/>
    </location>
</feature>
<dbReference type="InterPro" id="IPR048958">
    <property type="entry name" value="Polysacc_lyase_14"/>
</dbReference>
<accession>A0A285IUB1</accession>
<feature type="domain" description="Polysaccharide lyase 14" evidence="2">
    <location>
        <begin position="304"/>
        <end position="462"/>
    </location>
</feature>
<gene>
    <name evidence="3" type="ORF">SAMN06297280_1916</name>
</gene>
<keyword evidence="4" id="KW-1185">Reference proteome</keyword>
<dbReference type="PANTHER" id="PTHR40124:SF1">
    <property type="entry name" value="DISAGGREGATASE RELATED REPEAT PROTEIN"/>
    <property type="match status" value="1"/>
</dbReference>
<evidence type="ECO:0000313" key="3">
    <source>
        <dbReference type="EMBL" id="SNY51620.1"/>
    </source>
</evidence>
<dbReference type="OrthoDB" id="7552220at2"/>
<organism evidence="3 4">
    <name type="scientific">Arsukibacterium tuosuense</name>
    <dbReference type="NCBI Taxonomy" id="1323745"/>
    <lineage>
        <taxon>Bacteria</taxon>
        <taxon>Pseudomonadati</taxon>
        <taxon>Pseudomonadota</taxon>
        <taxon>Gammaproteobacteria</taxon>
        <taxon>Chromatiales</taxon>
        <taxon>Chromatiaceae</taxon>
        <taxon>Arsukibacterium</taxon>
    </lineage>
</organism>
<dbReference type="PANTHER" id="PTHR40124">
    <property type="match status" value="1"/>
</dbReference>
<feature type="signal peptide" evidence="1">
    <location>
        <begin position="1"/>
        <end position="26"/>
    </location>
</feature>
<name>A0A285IUB1_9GAMM</name>
<dbReference type="Pfam" id="PF21294">
    <property type="entry name" value="Polysacc_lyase_14"/>
    <property type="match status" value="1"/>
</dbReference>
<protein>
    <recommendedName>
        <fullName evidence="2">Polysaccharide lyase 14 domain-containing protein</fullName>
    </recommendedName>
</protein>
<dbReference type="EMBL" id="OBEB01000003">
    <property type="protein sequence ID" value="SNY51620.1"/>
    <property type="molecule type" value="Genomic_DNA"/>
</dbReference>
<dbReference type="Proteomes" id="UP000219353">
    <property type="component" value="Unassembled WGS sequence"/>
</dbReference>
<reference evidence="4" key="1">
    <citation type="submission" date="2017-09" db="EMBL/GenBank/DDBJ databases">
        <authorList>
            <person name="Varghese N."/>
            <person name="Submissions S."/>
        </authorList>
    </citation>
    <scope>NUCLEOTIDE SEQUENCE [LARGE SCALE GENOMIC DNA]</scope>
    <source>
        <strain evidence="4">CGMCC 1.12461</strain>
    </source>
</reference>
<sequence>MLNLKWIIKTAYLALCCLIAIGAVQATPLTTEQITAVDWHEGDKQLSGAGRSYSYAAAYISWPTDKMGVWIDKNMTFLGEHPFAELQVSSAHTGKSLNWPVTELVKRIGRTELPTIDLLLHGQNSKGNSVFHSKESADSKAPTLTITTSTGNIIESSAVMDTYLDSSTYRSLGHSKNLKAGSQNVTLLQFRKPKLTANEDIVSAELRLTVKKQYGSGNIGVFWLANQAEKPDQLADFESRQIIFKEDFSDSNWAANWSSLDRRSLAEQATAPQRPDNTALKVEFNPSQNTALNLVLLLKSIQDAEPEALYFQYDLYLNDNWLATKGGGKFPGLAGTYNRAGWGGRSADGTNGWSARGQFGDTVKSDDKFNNSTPLGFYAYYPDNGQNHGAAMYWNTGSNPIKPGEWYRITQYVKLNTPGKPNGVLKAWVDQQQVFERSNIRFRDTSDLKIERLWLNFYHGGVAKPIQQMELYIDNVILATE</sequence>
<evidence type="ECO:0000256" key="1">
    <source>
        <dbReference type="SAM" id="SignalP"/>
    </source>
</evidence>
<dbReference type="RefSeq" id="WP_141397741.1">
    <property type="nucleotide sequence ID" value="NZ_OBEB01000003.1"/>
</dbReference>
<keyword evidence="1" id="KW-0732">Signal</keyword>
<dbReference type="Gene3D" id="2.60.120.200">
    <property type="match status" value="1"/>
</dbReference>
<proteinExistence type="predicted"/>
<evidence type="ECO:0000313" key="4">
    <source>
        <dbReference type="Proteomes" id="UP000219353"/>
    </source>
</evidence>
<dbReference type="AlphaFoldDB" id="A0A285IUB1"/>
<evidence type="ECO:0000259" key="2">
    <source>
        <dbReference type="Pfam" id="PF21294"/>
    </source>
</evidence>